<evidence type="ECO:0000256" key="18">
    <source>
        <dbReference type="RuleBase" id="RU003664"/>
    </source>
</evidence>
<keyword evidence="19" id="KW-0472">Membrane</keyword>
<evidence type="ECO:0000256" key="5">
    <source>
        <dbReference type="ARBA" id="ARBA00012212"/>
    </source>
</evidence>
<evidence type="ECO:0000259" key="21">
    <source>
        <dbReference type="Pfam" id="PF08245"/>
    </source>
</evidence>
<comment type="pathway">
    <text evidence="3 17 18">Cell wall biogenesis; peptidoglycan biosynthesis.</text>
</comment>
<keyword evidence="17 18" id="KW-0131">Cell cycle</keyword>
<dbReference type="SUPFAM" id="SSF53244">
    <property type="entry name" value="MurD-like peptide ligases, peptide-binding domain"/>
    <property type="match status" value="1"/>
</dbReference>
<feature type="domain" description="Mur ligase C-terminal" evidence="20">
    <location>
        <begin position="317"/>
        <end position="431"/>
    </location>
</feature>
<evidence type="ECO:0000313" key="23">
    <source>
        <dbReference type="Proteomes" id="UP000192738"/>
    </source>
</evidence>
<evidence type="ECO:0000256" key="15">
    <source>
        <dbReference type="ARBA" id="ARBA00032324"/>
    </source>
</evidence>
<feature type="domain" description="Mur ligase central" evidence="21">
    <location>
        <begin position="117"/>
        <end position="295"/>
    </location>
</feature>
<keyword evidence="8 17" id="KW-0436">Ligase</keyword>
<dbReference type="InterPro" id="IPR013221">
    <property type="entry name" value="Mur_ligase_cen"/>
</dbReference>
<evidence type="ECO:0000256" key="11">
    <source>
        <dbReference type="ARBA" id="ARBA00022960"/>
    </source>
</evidence>
<evidence type="ECO:0000256" key="9">
    <source>
        <dbReference type="ARBA" id="ARBA00022741"/>
    </source>
</evidence>
<sequence>MSKQTEFANKNILVLGAGVSGISVAYILRQLGAHVTLSDAKSADTINKDFSQLKEAGVVLALGNQNEELLVGMDYLVMSPGISIYIPLVAAAQGRGITVMSEVEVAYRLSNAPIVAITGTNGKTTTTTLLGEMLKTTGHQVSVGGNIGAALSEQALETGADGFVVAEISSFQLEGAIKFRPHIAAILNLTPDHLDRHHTMAVYQEMKERVFANQQVNDYLILNYDDVVVREMAKRAPGKVLYFSRRQRLESGIFVESGAIRLKWEGKVIDICTVNDIRIKGGHNVENALAACAIAYFAGVDPANMAEVLKVFPGVEHRIEPVAEIAGVAYYNDSKATNPESSIKALEAFPSHIILIAGGRDKNTDLTEFMKLVKERVDHLILLGEAQERFAESAVQHSVRNIHKTASFAEAVTLAHKLAQSPHVVLLSPACASYDMFNNYEERGNIFKDLVRRLG</sequence>
<evidence type="ECO:0000256" key="10">
    <source>
        <dbReference type="ARBA" id="ARBA00022840"/>
    </source>
</evidence>
<dbReference type="GO" id="GO:0051301">
    <property type="term" value="P:cell division"/>
    <property type="evidence" value="ECO:0007669"/>
    <property type="project" value="UniProtKB-KW"/>
</dbReference>
<keyword evidence="7 17" id="KW-0963">Cytoplasm</keyword>
<dbReference type="InterPro" id="IPR036615">
    <property type="entry name" value="Mur_ligase_C_dom_sf"/>
</dbReference>
<dbReference type="Gene3D" id="3.40.1190.10">
    <property type="entry name" value="Mur-like, catalytic domain"/>
    <property type="match status" value="1"/>
</dbReference>
<dbReference type="RefSeq" id="WP_084577656.1">
    <property type="nucleotide sequence ID" value="NZ_CP155572.1"/>
</dbReference>
<dbReference type="OrthoDB" id="9809796at2"/>
<dbReference type="GO" id="GO:0008764">
    <property type="term" value="F:UDP-N-acetylmuramoylalanine-D-glutamate ligase activity"/>
    <property type="evidence" value="ECO:0007669"/>
    <property type="project" value="UniProtKB-UniRule"/>
</dbReference>
<dbReference type="Pfam" id="PF21799">
    <property type="entry name" value="MurD-like_N"/>
    <property type="match status" value="1"/>
</dbReference>
<keyword evidence="19" id="KW-1133">Transmembrane helix</keyword>
<keyword evidence="13 17" id="KW-0961">Cell wall biogenesis/degradation</keyword>
<comment type="similarity">
    <text evidence="4 17">Belongs to the MurCDEF family.</text>
</comment>
<comment type="function">
    <text evidence="1 17 18">Cell wall formation. Catalyzes the addition of glutamate to the nucleotide precursor UDP-N-acetylmuramoyl-L-alanine (UMA).</text>
</comment>
<gene>
    <name evidence="17" type="primary">murD</name>
    <name evidence="22" type="ORF">SAMN04488500_12213</name>
</gene>
<dbReference type="Proteomes" id="UP000192738">
    <property type="component" value="Unassembled WGS sequence"/>
</dbReference>
<evidence type="ECO:0000256" key="6">
    <source>
        <dbReference type="ARBA" id="ARBA00015655"/>
    </source>
</evidence>
<reference evidence="22 23" key="1">
    <citation type="submission" date="2017-04" db="EMBL/GenBank/DDBJ databases">
        <authorList>
            <person name="Afonso C.L."/>
            <person name="Miller P.J."/>
            <person name="Scott M.A."/>
            <person name="Spackman E."/>
            <person name="Goraichik I."/>
            <person name="Dimitrov K.M."/>
            <person name="Suarez D.L."/>
            <person name="Swayne D.E."/>
        </authorList>
    </citation>
    <scope>NUCLEOTIDE SEQUENCE [LARGE SCALE GENOMIC DNA]</scope>
    <source>
        <strain evidence="22 23">DSM 5090</strain>
    </source>
</reference>
<dbReference type="GO" id="GO:0008360">
    <property type="term" value="P:regulation of cell shape"/>
    <property type="evidence" value="ECO:0007669"/>
    <property type="project" value="UniProtKB-KW"/>
</dbReference>
<dbReference type="Pfam" id="PF08245">
    <property type="entry name" value="Mur_ligase_M"/>
    <property type="match status" value="1"/>
</dbReference>
<dbReference type="Pfam" id="PF02875">
    <property type="entry name" value="Mur_ligase_C"/>
    <property type="match status" value="1"/>
</dbReference>
<evidence type="ECO:0000256" key="2">
    <source>
        <dbReference type="ARBA" id="ARBA00004496"/>
    </source>
</evidence>
<dbReference type="InterPro" id="IPR005762">
    <property type="entry name" value="MurD"/>
</dbReference>
<keyword evidence="9 17" id="KW-0547">Nucleotide-binding</keyword>
<evidence type="ECO:0000256" key="4">
    <source>
        <dbReference type="ARBA" id="ARBA00010416"/>
    </source>
</evidence>
<accession>A0A1W2E830</accession>
<evidence type="ECO:0000256" key="8">
    <source>
        <dbReference type="ARBA" id="ARBA00022598"/>
    </source>
</evidence>
<evidence type="ECO:0000256" key="12">
    <source>
        <dbReference type="ARBA" id="ARBA00022984"/>
    </source>
</evidence>
<evidence type="ECO:0000256" key="7">
    <source>
        <dbReference type="ARBA" id="ARBA00022490"/>
    </source>
</evidence>
<keyword evidence="23" id="KW-1185">Reference proteome</keyword>
<dbReference type="EC" id="6.3.2.9" evidence="5 17"/>
<dbReference type="STRING" id="112901.SAMN04488500_12213"/>
<organism evidence="22 23">
    <name type="scientific">Sporomusa malonica</name>
    <dbReference type="NCBI Taxonomy" id="112901"/>
    <lineage>
        <taxon>Bacteria</taxon>
        <taxon>Bacillati</taxon>
        <taxon>Bacillota</taxon>
        <taxon>Negativicutes</taxon>
        <taxon>Selenomonadales</taxon>
        <taxon>Sporomusaceae</taxon>
        <taxon>Sporomusa</taxon>
    </lineage>
</organism>
<dbReference type="Gene3D" id="3.90.190.20">
    <property type="entry name" value="Mur ligase, C-terminal domain"/>
    <property type="match status" value="1"/>
</dbReference>
<keyword evidence="19" id="KW-0812">Transmembrane</keyword>
<dbReference type="SUPFAM" id="SSF53623">
    <property type="entry name" value="MurD-like peptide ligases, catalytic domain"/>
    <property type="match status" value="1"/>
</dbReference>
<keyword evidence="10 17" id="KW-0067">ATP-binding</keyword>
<dbReference type="EMBL" id="FWXI01000022">
    <property type="protein sequence ID" value="SMD05920.1"/>
    <property type="molecule type" value="Genomic_DNA"/>
</dbReference>
<dbReference type="InterPro" id="IPR036565">
    <property type="entry name" value="Mur-like_cat_sf"/>
</dbReference>
<evidence type="ECO:0000259" key="20">
    <source>
        <dbReference type="Pfam" id="PF02875"/>
    </source>
</evidence>
<evidence type="ECO:0000256" key="17">
    <source>
        <dbReference type="HAMAP-Rule" id="MF_00639"/>
    </source>
</evidence>
<name>A0A1W2E830_9FIRM</name>
<keyword evidence="11 17" id="KW-0133">Cell shape</keyword>
<dbReference type="UniPathway" id="UPA00219"/>
<dbReference type="GO" id="GO:0005737">
    <property type="term" value="C:cytoplasm"/>
    <property type="evidence" value="ECO:0007669"/>
    <property type="project" value="UniProtKB-SubCell"/>
</dbReference>
<proteinExistence type="inferred from homology"/>
<evidence type="ECO:0000313" key="22">
    <source>
        <dbReference type="EMBL" id="SMD05920.1"/>
    </source>
</evidence>
<dbReference type="PANTHER" id="PTHR43692">
    <property type="entry name" value="UDP-N-ACETYLMURAMOYLALANINE--D-GLUTAMATE LIGASE"/>
    <property type="match status" value="1"/>
</dbReference>
<dbReference type="GO" id="GO:0005524">
    <property type="term" value="F:ATP binding"/>
    <property type="evidence" value="ECO:0007669"/>
    <property type="project" value="UniProtKB-UniRule"/>
</dbReference>
<dbReference type="GO" id="GO:0071555">
    <property type="term" value="P:cell wall organization"/>
    <property type="evidence" value="ECO:0007669"/>
    <property type="project" value="UniProtKB-KW"/>
</dbReference>
<evidence type="ECO:0000256" key="16">
    <source>
        <dbReference type="ARBA" id="ARBA00047632"/>
    </source>
</evidence>
<keyword evidence="17 18" id="KW-0132">Cell division</keyword>
<evidence type="ECO:0000256" key="19">
    <source>
        <dbReference type="SAM" id="Phobius"/>
    </source>
</evidence>
<feature type="binding site" evidence="17">
    <location>
        <begin position="119"/>
        <end position="125"/>
    </location>
    <ligand>
        <name>ATP</name>
        <dbReference type="ChEBI" id="CHEBI:30616"/>
    </ligand>
</feature>
<evidence type="ECO:0000256" key="1">
    <source>
        <dbReference type="ARBA" id="ARBA00002734"/>
    </source>
</evidence>
<dbReference type="GO" id="GO:0009252">
    <property type="term" value="P:peptidoglycan biosynthetic process"/>
    <property type="evidence" value="ECO:0007669"/>
    <property type="project" value="UniProtKB-UniRule"/>
</dbReference>
<evidence type="ECO:0000256" key="14">
    <source>
        <dbReference type="ARBA" id="ARBA00030398"/>
    </source>
</evidence>
<keyword evidence="12 17" id="KW-0573">Peptidoglycan synthesis</keyword>
<dbReference type="AlphaFoldDB" id="A0A1W2E830"/>
<feature type="transmembrane region" description="Helical" evidence="19">
    <location>
        <begin position="12"/>
        <end position="28"/>
    </location>
</feature>
<dbReference type="SUPFAM" id="SSF51984">
    <property type="entry name" value="MurCD N-terminal domain"/>
    <property type="match status" value="1"/>
</dbReference>
<evidence type="ECO:0000256" key="13">
    <source>
        <dbReference type="ARBA" id="ARBA00023316"/>
    </source>
</evidence>
<dbReference type="HAMAP" id="MF_00639">
    <property type="entry name" value="MurD"/>
    <property type="match status" value="1"/>
</dbReference>
<comment type="subcellular location">
    <subcellularLocation>
        <location evidence="2 17 18">Cytoplasm</location>
    </subcellularLocation>
</comment>
<dbReference type="Gene3D" id="3.40.50.720">
    <property type="entry name" value="NAD(P)-binding Rossmann-like Domain"/>
    <property type="match status" value="1"/>
</dbReference>
<dbReference type="PANTHER" id="PTHR43692:SF1">
    <property type="entry name" value="UDP-N-ACETYLMURAMOYLALANINE--D-GLUTAMATE LIGASE"/>
    <property type="match status" value="1"/>
</dbReference>
<dbReference type="NCBIfam" id="TIGR01087">
    <property type="entry name" value="murD"/>
    <property type="match status" value="1"/>
</dbReference>
<dbReference type="InterPro" id="IPR004101">
    <property type="entry name" value="Mur_ligase_C"/>
</dbReference>
<evidence type="ECO:0000256" key="3">
    <source>
        <dbReference type="ARBA" id="ARBA00004752"/>
    </source>
</evidence>
<comment type="catalytic activity">
    <reaction evidence="16 17 18">
        <text>UDP-N-acetyl-alpha-D-muramoyl-L-alanine + D-glutamate + ATP = UDP-N-acetyl-alpha-D-muramoyl-L-alanyl-D-glutamate + ADP + phosphate + H(+)</text>
        <dbReference type="Rhea" id="RHEA:16429"/>
        <dbReference type="ChEBI" id="CHEBI:15378"/>
        <dbReference type="ChEBI" id="CHEBI:29986"/>
        <dbReference type="ChEBI" id="CHEBI:30616"/>
        <dbReference type="ChEBI" id="CHEBI:43474"/>
        <dbReference type="ChEBI" id="CHEBI:83898"/>
        <dbReference type="ChEBI" id="CHEBI:83900"/>
        <dbReference type="ChEBI" id="CHEBI:456216"/>
        <dbReference type="EC" id="6.3.2.9"/>
    </reaction>
</comment>
<protein>
    <recommendedName>
        <fullName evidence="6 17">UDP-N-acetylmuramoylalanine--D-glutamate ligase</fullName>
        <ecNumber evidence="5 17">6.3.2.9</ecNumber>
    </recommendedName>
    <alternativeName>
        <fullName evidence="15 17">D-glutamic acid-adding enzyme</fullName>
    </alternativeName>
    <alternativeName>
        <fullName evidence="14 17">UDP-N-acetylmuramoyl-L-alanyl-D-glutamate synthetase</fullName>
    </alternativeName>
</protein>